<reference evidence="2" key="2">
    <citation type="submission" date="2025-08" db="UniProtKB">
        <authorList>
            <consortium name="RefSeq"/>
        </authorList>
    </citation>
    <scope>IDENTIFICATION</scope>
    <source>
        <tissue evidence="2">Leaf</tissue>
    </source>
</reference>
<accession>A0AC58TD19</accession>
<protein>
    <submittedName>
        <fullName evidence="2">Uncharacterized protein LOC142173437</fullName>
    </submittedName>
</protein>
<proteinExistence type="predicted"/>
<keyword evidence="1" id="KW-1185">Reference proteome</keyword>
<sequence>MIEGLKHTTTIVMVSWQRPQTNFVKVNTHGSELSNPSKVGIGVIVRDHQSQFIHVISSPLCEGTNNLAETEATIIGVKWCIDNGFTKIQIETDFNLLKQWPDSKTTAPGSLMFICRHSEVSVSNMKLLFHMYTERPITLQTHYPN</sequence>
<name>A0AC58TD19_TOBAC</name>
<organism evidence="1 2">
    <name type="scientific">Nicotiana tabacum</name>
    <name type="common">Common tobacco</name>
    <dbReference type="NCBI Taxonomy" id="4097"/>
    <lineage>
        <taxon>Eukaryota</taxon>
        <taxon>Viridiplantae</taxon>
        <taxon>Streptophyta</taxon>
        <taxon>Embryophyta</taxon>
        <taxon>Tracheophyta</taxon>
        <taxon>Spermatophyta</taxon>
        <taxon>Magnoliopsida</taxon>
        <taxon>eudicotyledons</taxon>
        <taxon>Gunneridae</taxon>
        <taxon>Pentapetalae</taxon>
        <taxon>asterids</taxon>
        <taxon>lamiids</taxon>
        <taxon>Solanales</taxon>
        <taxon>Solanaceae</taxon>
        <taxon>Nicotianoideae</taxon>
        <taxon>Nicotianeae</taxon>
        <taxon>Nicotiana</taxon>
    </lineage>
</organism>
<evidence type="ECO:0000313" key="1">
    <source>
        <dbReference type="Proteomes" id="UP000790787"/>
    </source>
</evidence>
<gene>
    <name evidence="2" type="primary">LOC142173437</name>
</gene>
<reference evidence="1" key="1">
    <citation type="journal article" date="2014" name="Nat. Commun.">
        <title>The tobacco genome sequence and its comparison with those of tomato and potato.</title>
        <authorList>
            <person name="Sierro N."/>
            <person name="Battey J.N."/>
            <person name="Ouadi S."/>
            <person name="Bakaher N."/>
            <person name="Bovet L."/>
            <person name="Willig A."/>
            <person name="Goepfert S."/>
            <person name="Peitsch M.C."/>
            <person name="Ivanov N.V."/>
        </authorList>
    </citation>
    <scope>NUCLEOTIDE SEQUENCE [LARGE SCALE GENOMIC DNA]</scope>
</reference>
<evidence type="ECO:0000313" key="2">
    <source>
        <dbReference type="RefSeq" id="XP_075095128.1"/>
    </source>
</evidence>
<dbReference type="Proteomes" id="UP000790787">
    <property type="component" value="Chromosome 19"/>
</dbReference>
<dbReference type="RefSeq" id="XP_075095128.1">
    <property type="nucleotide sequence ID" value="XM_075239027.1"/>
</dbReference>